<dbReference type="Gene3D" id="3.40.50.150">
    <property type="entry name" value="Vaccinia Virus protein VP39"/>
    <property type="match status" value="1"/>
</dbReference>
<dbReference type="PANTHER" id="PTHR43712">
    <property type="entry name" value="PUTATIVE (AFU_ORTHOLOGUE AFUA_4G14580)-RELATED"/>
    <property type="match status" value="1"/>
</dbReference>
<feature type="transmembrane region" description="Helical" evidence="4">
    <location>
        <begin position="453"/>
        <end position="474"/>
    </location>
</feature>
<evidence type="ECO:0000259" key="5">
    <source>
        <dbReference type="Pfam" id="PF00891"/>
    </source>
</evidence>
<evidence type="ECO:0000256" key="1">
    <source>
        <dbReference type="ARBA" id="ARBA00022603"/>
    </source>
</evidence>
<dbReference type="GO" id="GO:0032259">
    <property type="term" value="P:methylation"/>
    <property type="evidence" value="ECO:0007669"/>
    <property type="project" value="UniProtKB-KW"/>
</dbReference>
<comment type="caution">
    <text evidence="7">The sequence shown here is derived from an EMBL/GenBank/DDBJ whole genome shotgun (WGS) entry which is preliminary data.</text>
</comment>
<dbReference type="PANTHER" id="PTHR43712:SF12">
    <property type="entry name" value="STERIGMATOCYSTIN 8-O-METHYLTRANSFERASE"/>
    <property type="match status" value="1"/>
</dbReference>
<feature type="transmembrane region" description="Helical" evidence="4">
    <location>
        <begin position="570"/>
        <end position="590"/>
    </location>
</feature>
<proteinExistence type="predicted"/>
<dbReference type="InterPro" id="IPR036390">
    <property type="entry name" value="WH_DNA-bd_sf"/>
</dbReference>
<dbReference type="InterPro" id="IPR036388">
    <property type="entry name" value="WH-like_DNA-bd_sf"/>
</dbReference>
<evidence type="ECO:0000313" key="8">
    <source>
        <dbReference type="Proteomes" id="UP000566819"/>
    </source>
</evidence>
<dbReference type="InterPro" id="IPR016461">
    <property type="entry name" value="COMT-like"/>
</dbReference>
<protein>
    <recommendedName>
        <fullName evidence="9">O-methyltransferase domain-containing protein</fullName>
    </recommendedName>
</protein>
<keyword evidence="3" id="KW-0949">S-adenosyl-L-methionine</keyword>
<feature type="domain" description="O-methyltransferase C-terminal" evidence="5">
    <location>
        <begin position="185"/>
        <end position="379"/>
    </location>
</feature>
<dbReference type="Gene3D" id="1.10.10.10">
    <property type="entry name" value="Winged helix-like DNA-binding domain superfamily/Winged helix DNA-binding domain"/>
    <property type="match status" value="1"/>
</dbReference>
<keyword evidence="2" id="KW-0808">Transferase</keyword>
<evidence type="ECO:0000259" key="6">
    <source>
        <dbReference type="Pfam" id="PF20684"/>
    </source>
</evidence>
<feature type="transmembrane region" description="Helical" evidence="4">
    <location>
        <begin position="495"/>
        <end position="515"/>
    </location>
</feature>
<gene>
    <name evidence="7" type="ORF">G7Y89_g14586</name>
</gene>
<sequence>MISARIVQLANIISEQTSLIADHILSENLPPPSFEPNTETTALLPSLKDAREAILSATSELQDLLLGPRELILRHEANHLVSLHAIQRFGIAKSFTVREETSFAEISQRCGLQEHDVRRIIRHAVTQRVFDEPRPGIVVHTGASRLLAENANMSDWVVNALQKWPGSQEPGHTGFALANNAQHSIFTELSKHPDRARRFGSAMAVYADAEGMEPHHLMQNYDWGAAKLVVDVGGARGHISKLLAAHHPRLQIVVQDLPNIIATAATTTPGLENVGGAGRVDFMAHDFFDSQPIRDADVYFFRLVLHNWSDKYCINILRALVPALKPNAHVLVQDYCLPEPKATSFFRERTLRAMDLTMLQLTNSRERDVHEWVCLFQDADARFELVGITQPSRFSSLSLIEFCWKQTAGIAQLYGASSARLGRHYTSIIVPPESPGDPPSNDPITVEYEKVKYFLSIFATSTIGFTKVSVILLYRRLFGSEKWFSHMTSVVLPLIVIWALGFSFTLIFQCSPIHFSWHVPEMFLAPYCIKFLEFYLALPITDIITDIIVLAMPIPMVWKLQLPLKQKCAVGGMFLLGALVCAASITRLAIFEADLHTFGSMDETYEAADSIVWTYIEASLAVVSACLPTLRPLFQKQTRKTSVSKTYGTSGSSEPGVLLTKLKGSRRGHSVLDDNDDAHEGATGFAQEWDSANQDAKYGTATQIESSPFSPPRGDGISVGITVEREFTNQIEST</sequence>
<name>A0A8H4VUB4_9HELO</name>
<feature type="transmembrane region" description="Helical" evidence="4">
    <location>
        <begin position="535"/>
        <end position="558"/>
    </location>
</feature>
<dbReference type="InterPro" id="IPR029063">
    <property type="entry name" value="SAM-dependent_MTases_sf"/>
</dbReference>
<dbReference type="EMBL" id="JAAMPI010001969">
    <property type="protein sequence ID" value="KAF4620234.1"/>
    <property type="molecule type" value="Genomic_DNA"/>
</dbReference>
<keyword evidence="4" id="KW-1133">Transmembrane helix</keyword>
<keyword evidence="8" id="KW-1185">Reference proteome</keyword>
<feature type="transmembrane region" description="Helical" evidence="4">
    <location>
        <begin position="610"/>
        <end position="630"/>
    </location>
</feature>
<dbReference type="SUPFAM" id="SSF46785">
    <property type="entry name" value="Winged helix' DNA-binding domain"/>
    <property type="match status" value="1"/>
</dbReference>
<dbReference type="AlphaFoldDB" id="A0A8H4VUB4"/>
<dbReference type="Proteomes" id="UP000566819">
    <property type="component" value="Unassembled WGS sequence"/>
</dbReference>
<dbReference type="GO" id="GO:0008171">
    <property type="term" value="F:O-methyltransferase activity"/>
    <property type="evidence" value="ECO:0007669"/>
    <property type="project" value="InterPro"/>
</dbReference>
<evidence type="ECO:0000256" key="2">
    <source>
        <dbReference type="ARBA" id="ARBA00022679"/>
    </source>
</evidence>
<reference evidence="7 8" key="1">
    <citation type="submission" date="2020-03" db="EMBL/GenBank/DDBJ databases">
        <title>Draft Genome Sequence of Cudoniella acicularis.</title>
        <authorList>
            <person name="Buettner E."/>
            <person name="Kellner H."/>
        </authorList>
    </citation>
    <scope>NUCLEOTIDE SEQUENCE [LARGE SCALE GENOMIC DNA]</scope>
    <source>
        <strain evidence="7 8">DSM 108380</strain>
    </source>
</reference>
<evidence type="ECO:0000256" key="4">
    <source>
        <dbReference type="SAM" id="Phobius"/>
    </source>
</evidence>
<keyword evidence="4" id="KW-0472">Membrane</keyword>
<dbReference type="Pfam" id="PF00891">
    <property type="entry name" value="Methyltransf_2"/>
    <property type="match status" value="1"/>
</dbReference>
<dbReference type="SUPFAM" id="SSF53335">
    <property type="entry name" value="S-adenosyl-L-methionine-dependent methyltransferases"/>
    <property type="match status" value="1"/>
</dbReference>
<dbReference type="PROSITE" id="PS51683">
    <property type="entry name" value="SAM_OMT_II"/>
    <property type="match status" value="1"/>
</dbReference>
<evidence type="ECO:0000256" key="3">
    <source>
        <dbReference type="ARBA" id="ARBA00022691"/>
    </source>
</evidence>
<feature type="domain" description="Rhodopsin" evidence="6">
    <location>
        <begin position="451"/>
        <end position="636"/>
    </location>
</feature>
<dbReference type="InterPro" id="IPR001077">
    <property type="entry name" value="COMT_C"/>
</dbReference>
<keyword evidence="1" id="KW-0489">Methyltransferase</keyword>
<dbReference type="InterPro" id="IPR049326">
    <property type="entry name" value="Rhodopsin_dom_fungi"/>
</dbReference>
<keyword evidence="4" id="KW-0812">Transmembrane</keyword>
<dbReference type="Pfam" id="PF20684">
    <property type="entry name" value="Fung_rhodopsin"/>
    <property type="match status" value="1"/>
</dbReference>
<accession>A0A8H4VUB4</accession>
<evidence type="ECO:0000313" key="7">
    <source>
        <dbReference type="EMBL" id="KAF4620234.1"/>
    </source>
</evidence>
<dbReference type="OrthoDB" id="1606438at2759"/>
<evidence type="ECO:0008006" key="9">
    <source>
        <dbReference type="Google" id="ProtNLM"/>
    </source>
</evidence>
<organism evidence="7 8">
    <name type="scientific">Cudoniella acicularis</name>
    <dbReference type="NCBI Taxonomy" id="354080"/>
    <lineage>
        <taxon>Eukaryota</taxon>
        <taxon>Fungi</taxon>
        <taxon>Dikarya</taxon>
        <taxon>Ascomycota</taxon>
        <taxon>Pezizomycotina</taxon>
        <taxon>Leotiomycetes</taxon>
        <taxon>Helotiales</taxon>
        <taxon>Tricladiaceae</taxon>
        <taxon>Cudoniella</taxon>
    </lineage>
</organism>